<evidence type="ECO:0000313" key="1">
    <source>
        <dbReference type="EMBL" id="KYR00931.1"/>
    </source>
</evidence>
<evidence type="ECO:0008006" key="3">
    <source>
        <dbReference type="Google" id="ProtNLM"/>
    </source>
</evidence>
<comment type="caution">
    <text evidence="1">The sequence shown here is derived from an EMBL/GenBank/DDBJ whole genome shotgun (WGS) entry which is preliminary data.</text>
</comment>
<proteinExistence type="predicted"/>
<evidence type="ECO:0000313" key="2">
    <source>
        <dbReference type="Proteomes" id="UP000076078"/>
    </source>
</evidence>
<gene>
    <name evidence="1" type="ORF">DLAC_02994</name>
</gene>
<protein>
    <recommendedName>
        <fullName evidence="3">Tim44-like domain-containing protein</fullName>
    </recommendedName>
</protein>
<sequence>MLKSFTLIKVIRYQQQSISQIKTIFNYRNFSTSNLNSNSNKNEKTEIKKPKHVLDIIRESNQEEGLVYNELDAILKDGLYETPDKKRSLECLGKEFKVMEIEKRKSKHVLSSTAESSPYKSMFQPIGFITSWNLIRTLIMRPREWMRGEIPLEGYDREMMENQTEDTLKRFIECLNKRDISGMGDIATPWLKDSVVPMMGSLQLYDKEYDYRMQFEFEKVIDRQRGDYKIFKDHITVTYHYMIKGYPMLNQQPYKGYKSYVTSVIFQLNINPLEETFGEQFRNQWKVVFIHSSPTSLMFVEPIIPFMGKNKINII</sequence>
<dbReference type="AlphaFoldDB" id="A0A152A4E0"/>
<dbReference type="EMBL" id="LODT01000013">
    <property type="protein sequence ID" value="KYR00931.1"/>
    <property type="molecule type" value="Genomic_DNA"/>
</dbReference>
<keyword evidence="2" id="KW-1185">Reference proteome</keyword>
<dbReference type="InParanoid" id="A0A152A4E0"/>
<accession>A0A152A4E0</accession>
<reference evidence="1 2" key="1">
    <citation type="submission" date="2015-12" db="EMBL/GenBank/DDBJ databases">
        <title>Dictyostelia acquired genes for synthesis and detection of signals that induce cell-type specialization by lateral gene transfer from prokaryotes.</title>
        <authorList>
            <person name="Gloeckner G."/>
            <person name="Schaap P."/>
        </authorList>
    </citation>
    <scope>NUCLEOTIDE SEQUENCE [LARGE SCALE GENOMIC DNA]</scope>
    <source>
        <strain evidence="1 2">TK</strain>
    </source>
</reference>
<name>A0A152A4E0_TIELA</name>
<dbReference type="FunCoup" id="A0A152A4E0">
    <property type="interactions" value="170"/>
</dbReference>
<organism evidence="1 2">
    <name type="scientific">Tieghemostelium lacteum</name>
    <name type="common">Slime mold</name>
    <name type="synonym">Dictyostelium lacteum</name>
    <dbReference type="NCBI Taxonomy" id="361077"/>
    <lineage>
        <taxon>Eukaryota</taxon>
        <taxon>Amoebozoa</taxon>
        <taxon>Evosea</taxon>
        <taxon>Eumycetozoa</taxon>
        <taxon>Dictyostelia</taxon>
        <taxon>Dictyosteliales</taxon>
        <taxon>Raperosteliaceae</taxon>
        <taxon>Tieghemostelium</taxon>
    </lineage>
</organism>
<dbReference type="Proteomes" id="UP000076078">
    <property type="component" value="Unassembled WGS sequence"/>
</dbReference>
<dbReference type="OMA" id="GVNEHIS"/>